<proteinExistence type="predicted"/>
<dbReference type="InterPro" id="IPR000182">
    <property type="entry name" value="GNAT_dom"/>
</dbReference>
<accession>A0ABP8XZ31</accession>
<evidence type="ECO:0000313" key="3">
    <source>
        <dbReference type="Proteomes" id="UP001499974"/>
    </source>
</evidence>
<dbReference type="PANTHER" id="PTHR43441:SF6">
    <property type="entry name" value="N-ACETYLTRANSFERASE DOMAIN-CONTAINING PROTEIN"/>
    <property type="match status" value="1"/>
</dbReference>
<dbReference type="InterPro" id="IPR016181">
    <property type="entry name" value="Acyl_CoA_acyltransferase"/>
</dbReference>
<evidence type="ECO:0000313" key="2">
    <source>
        <dbReference type="EMBL" id="GAA4716605.1"/>
    </source>
</evidence>
<reference evidence="3" key="1">
    <citation type="journal article" date="2019" name="Int. J. Syst. Evol. Microbiol.">
        <title>The Global Catalogue of Microorganisms (GCM) 10K type strain sequencing project: providing services to taxonomists for standard genome sequencing and annotation.</title>
        <authorList>
            <consortium name="The Broad Institute Genomics Platform"/>
            <consortium name="The Broad Institute Genome Sequencing Center for Infectious Disease"/>
            <person name="Wu L."/>
            <person name="Ma J."/>
        </authorList>
    </citation>
    <scope>NUCLEOTIDE SEQUENCE [LARGE SCALE GENOMIC DNA]</scope>
    <source>
        <strain evidence="3">JCM 18531</strain>
    </source>
</reference>
<dbReference type="Gene3D" id="3.40.630.30">
    <property type="match status" value="1"/>
</dbReference>
<organism evidence="2 3">
    <name type="scientific">Nocardioides conyzicola</name>
    <dbReference type="NCBI Taxonomy" id="1651781"/>
    <lineage>
        <taxon>Bacteria</taxon>
        <taxon>Bacillati</taxon>
        <taxon>Actinomycetota</taxon>
        <taxon>Actinomycetes</taxon>
        <taxon>Propionibacteriales</taxon>
        <taxon>Nocardioidaceae</taxon>
        <taxon>Nocardioides</taxon>
    </lineage>
</organism>
<dbReference type="EMBL" id="BAABKM010000004">
    <property type="protein sequence ID" value="GAA4716605.1"/>
    <property type="molecule type" value="Genomic_DNA"/>
</dbReference>
<dbReference type="InterPro" id="IPR051908">
    <property type="entry name" value="Ribosomal_N-acetyltransferase"/>
</dbReference>
<evidence type="ECO:0000259" key="1">
    <source>
        <dbReference type="PROSITE" id="PS51186"/>
    </source>
</evidence>
<dbReference type="PROSITE" id="PS51186">
    <property type="entry name" value="GNAT"/>
    <property type="match status" value="1"/>
</dbReference>
<dbReference type="Pfam" id="PF13302">
    <property type="entry name" value="Acetyltransf_3"/>
    <property type="match status" value="1"/>
</dbReference>
<keyword evidence="3" id="KW-1185">Reference proteome</keyword>
<dbReference type="CDD" id="cd04301">
    <property type="entry name" value="NAT_SF"/>
    <property type="match status" value="1"/>
</dbReference>
<dbReference type="SUPFAM" id="SSF55729">
    <property type="entry name" value="Acyl-CoA N-acyltransferases (Nat)"/>
    <property type="match status" value="1"/>
</dbReference>
<gene>
    <name evidence="2" type="ORF">GCM10023349_40470</name>
</gene>
<dbReference type="Proteomes" id="UP001499974">
    <property type="component" value="Unassembled WGS sequence"/>
</dbReference>
<dbReference type="PANTHER" id="PTHR43441">
    <property type="entry name" value="RIBOSOMAL-PROTEIN-SERINE ACETYLTRANSFERASE"/>
    <property type="match status" value="1"/>
</dbReference>
<name>A0ABP8XZ31_9ACTN</name>
<feature type="domain" description="N-acetyltransferase" evidence="1">
    <location>
        <begin position="9"/>
        <end position="172"/>
    </location>
</feature>
<protein>
    <recommendedName>
        <fullName evidence="1">N-acetyltransferase domain-containing protein</fullName>
    </recommendedName>
</protein>
<comment type="caution">
    <text evidence="2">The sequence shown here is derived from an EMBL/GenBank/DDBJ whole genome shotgun (WGS) entry which is preliminary data.</text>
</comment>
<sequence length="173" mass="18764">MAGMTAGAVRIVQLPAEAIIALADGDLAGANAASPVPLTGWMVSDSSVRTWQYRAVQAIQTPQDLPWITGILWDDEERVAVGQSGFHAAPDADGMVEVGYGVDPAYRRRGYARAALELAIARAQADPSVRTLRATISPDNEASLALIRQYPFVHNGEQWDEEDGLELIYELTW</sequence>